<organism evidence="1 2">
    <name type="scientific">Aureliella helgolandensis</name>
    <dbReference type="NCBI Taxonomy" id="2527968"/>
    <lineage>
        <taxon>Bacteria</taxon>
        <taxon>Pseudomonadati</taxon>
        <taxon>Planctomycetota</taxon>
        <taxon>Planctomycetia</taxon>
        <taxon>Pirellulales</taxon>
        <taxon>Pirellulaceae</taxon>
        <taxon>Aureliella</taxon>
    </lineage>
</organism>
<name>A0A518GDC5_9BACT</name>
<dbReference type="KEGG" id="ahel:Q31a_49410"/>
<dbReference type="EMBL" id="CP036298">
    <property type="protein sequence ID" value="QDV26567.1"/>
    <property type="molecule type" value="Genomic_DNA"/>
</dbReference>
<keyword evidence="2" id="KW-1185">Reference proteome</keyword>
<protein>
    <submittedName>
        <fullName evidence="1">Uncharacterized protein</fullName>
    </submittedName>
</protein>
<proteinExistence type="predicted"/>
<gene>
    <name evidence="1" type="ORF">Q31a_49410</name>
</gene>
<accession>A0A518GDC5</accession>
<dbReference type="Proteomes" id="UP000318017">
    <property type="component" value="Chromosome"/>
</dbReference>
<reference evidence="1 2" key="1">
    <citation type="submission" date="2019-02" db="EMBL/GenBank/DDBJ databases">
        <title>Deep-cultivation of Planctomycetes and their phenomic and genomic characterization uncovers novel biology.</title>
        <authorList>
            <person name="Wiegand S."/>
            <person name="Jogler M."/>
            <person name="Boedeker C."/>
            <person name="Pinto D."/>
            <person name="Vollmers J."/>
            <person name="Rivas-Marin E."/>
            <person name="Kohn T."/>
            <person name="Peeters S.H."/>
            <person name="Heuer A."/>
            <person name="Rast P."/>
            <person name="Oberbeckmann S."/>
            <person name="Bunk B."/>
            <person name="Jeske O."/>
            <person name="Meyerdierks A."/>
            <person name="Storesund J.E."/>
            <person name="Kallscheuer N."/>
            <person name="Luecker S."/>
            <person name="Lage O.M."/>
            <person name="Pohl T."/>
            <person name="Merkel B.J."/>
            <person name="Hornburger P."/>
            <person name="Mueller R.-W."/>
            <person name="Bruemmer F."/>
            <person name="Labrenz M."/>
            <person name="Spormann A.M."/>
            <person name="Op den Camp H."/>
            <person name="Overmann J."/>
            <person name="Amann R."/>
            <person name="Jetten M.S.M."/>
            <person name="Mascher T."/>
            <person name="Medema M.H."/>
            <person name="Devos D.P."/>
            <person name="Kaster A.-K."/>
            <person name="Ovreas L."/>
            <person name="Rohde M."/>
            <person name="Galperin M.Y."/>
            <person name="Jogler C."/>
        </authorList>
    </citation>
    <scope>NUCLEOTIDE SEQUENCE [LARGE SCALE GENOMIC DNA]</scope>
    <source>
        <strain evidence="1 2">Q31a</strain>
    </source>
</reference>
<dbReference type="AlphaFoldDB" id="A0A518GDC5"/>
<evidence type="ECO:0000313" key="1">
    <source>
        <dbReference type="EMBL" id="QDV26567.1"/>
    </source>
</evidence>
<sequence length="95" mass="10127">MDAGLVHNIAAAKLLPLRNSPPTPVLNLPLSLPMPQTPVVKNACTAYPASRGRLSHGAWARQEPQAAVIPAIQNRSDEMPQAVRATAKVQAQSEE</sequence>
<evidence type="ECO:0000313" key="2">
    <source>
        <dbReference type="Proteomes" id="UP000318017"/>
    </source>
</evidence>